<protein>
    <submittedName>
        <fullName evidence="2">Uncharacterized protein</fullName>
    </submittedName>
</protein>
<dbReference type="InParanoid" id="A0A409YDK6"/>
<evidence type="ECO:0000256" key="1">
    <source>
        <dbReference type="SAM" id="MobiDB-lite"/>
    </source>
</evidence>
<sequence>MSTIEAPSILNIHTPSSSFSIVHSCEPLAARSLLDPTWADVTRETLLDLYNKLSRKHNTDYYGERVGPGWLKYEYNDTFWNLDDGQPTASTSRSLLPNAAPNARPSTPTLHLRDPRKPLPPPPAYMNPAYYMFRPTRAHTPTVRRSPVSSNASTTRRSKKGKNKQEETDPVPVLIEQFEKFHAENGVRTVTGAIGQVQNVRMLLKAGYRHVYMSRKFAIKHGFIQPDAAPGSYGYGGLVNIGKYPITLKPSTPAIGTPVMLDVYLSEEPHFDVVLGRSFLEKRQVKLNSADPTDVVCLDTGEKIECELVILKDGRGKIVTVT</sequence>
<comment type="caution">
    <text evidence="2">The sequence shown here is derived from an EMBL/GenBank/DDBJ whole genome shotgun (WGS) entry which is preliminary data.</text>
</comment>
<reference evidence="2 3" key="1">
    <citation type="journal article" date="2018" name="Evol. Lett.">
        <title>Horizontal gene cluster transfer increased hallucinogenic mushroom diversity.</title>
        <authorList>
            <person name="Reynolds H.T."/>
            <person name="Vijayakumar V."/>
            <person name="Gluck-Thaler E."/>
            <person name="Korotkin H.B."/>
            <person name="Matheny P.B."/>
            <person name="Slot J.C."/>
        </authorList>
    </citation>
    <scope>NUCLEOTIDE SEQUENCE [LARGE SCALE GENOMIC DNA]</scope>
    <source>
        <strain evidence="2 3">SRW20</strain>
    </source>
</reference>
<dbReference type="STRING" id="231916.A0A409YDK6"/>
<gene>
    <name evidence="2" type="ORF">CVT26_015998</name>
</gene>
<organism evidence="2 3">
    <name type="scientific">Gymnopilus dilepis</name>
    <dbReference type="NCBI Taxonomy" id="231916"/>
    <lineage>
        <taxon>Eukaryota</taxon>
        <taxon>Fungi</taxon>
        <taxon>Dikarya</taxon>
        <taxon>Basidiomycota</taxon>
        <taxon>Agaricomycotina</taxon>
        <taxon>Agaricomycetes</taxon>
        <taxon>Agaricomycetidae</taxon>
        <taxon>Agaricales</taxon>
        <taxon>Agaricineae</taxon>
        <taxon>Hymenogastraceae</taxon>
        <taxon>Gymnopilus</taxon>
    </lineage>
</organism>
<name>A0A409YDK6_9AGAR</name>
<feature type="region of interest" description="Disordered" evidence="1">
    <location>
        <begin position="138"/>
        <end position="169"/>
    </location>
</feature>
<proteinExistence type="predicted"/>
<accession>A0A409YDK6</accession>
<evidence type="ECO:0000313" key="2">
    <source>
        <dbReference type="EMBL" id="PPR01092.1"/>
    </source>
</evidence>
<dbReference type="OrthoDB" id="6600758at2759"/>
<keyword evidence="3" id="KW-1185">Reference proteome</keyword>
<feature type="region of interest" description="Disordered" evidence="1">
    <location>
        <begin position="86"/>
        <end position="121"/>
    </location>
</feature>
<dbReference type="AlphaFoldDB" id="A0A409YDK6"/>
<evidence type="ECO:0000313" key="3">
    <source>
        <dbReference type="Proteomes" id="UP000284706"/>
    </source>
</evidence>
<dbReference type="Proteomes" id="UP000284706">
    <property type="component" value="Unassembled WGS sequence"/>
</dbReference>
<dbReference type="EMBL" id="NHYE01000966">
    <property type="protein sequence ID" value="PPR01092.1"/>
    <property type="molecule type" value="Genomic_DNA"/>
</dbReference>